<dbReference type="PROSITE" id="PS50887">
    <property type="entry name" value="GGDEF"/>
    <property type="match status" value="1"/>
</dbReference>
<dbReference type="InterPro" id="IPR043128">
    <property type="entry name" value="Rev_trsase/Diguanyl_cyclase"/>
</dbReference>
<dbReference type="SUPFAM" id="SSF55073">
    <property type="entry name" value="Nucleotide cyclase"/>
    <property type="match status" value="1"/>
</dbReference>
<evidence type="ECO:0000313" key="6">
    <source>
        <dbReference type="EMBL" id="CCG09511.1"/>
    </source>
</evidence>
<dbReference type="NCBIfam" id="TIGR00254">
    <property type="entry name" value="GGDEF"/>
    <property type="match status" value="1"/>
</dbReference>
<dbReference type="InterPro" id="IPR000160">
    <property type="entry name" value="GGDEF_dom"/>
</dbReference>
<dbReference type="EC" id="2.7.7.65" evidence="1"/>
<dbReference type="GO" id="GO:0052621">
    <property type="term" value="F:diguanylate cyclase activity"/>
    <property type="evidence" value="ECO:0007669"/>
    <property type="project" value="UniProtKB-EC"/>
</dbReference>
<dbReference type="InterPro" id="IPR029787">
    <property type="entry name" value="Nucleotide_cyclase"/>
</dbReference>
<dbReference type="PATRIC" id="fig|1150469.3.peg.3258"/>
<organism evidence="6 7">
    <name type="scientific">Pararhodospirillum photometricum DSM 122</name>
    <dbReference type="NCBI Taxonomy" id="1150469"/>
    <lineage>
        <taxon>Bacteria</taxon>
        <taxon>Pseudomonadati</taxon>
        <taxon>Pseudomonadota</taxon>
        <taxon>Alphaproteobacteria</taxon>
        <taxon>Rhodospirillales</taxon>
        <taxon>Rhodospirillaceae</taxon>
        <taxon>Pararhodospirillum</taxon>
    </lineage>
</organism>
<dbReference type="CDD" id="cd01949">
    <property type="entry name" value="GGDEF"/>
    <property type="match status" value="1"/>
</dbReference>
<name>H6SPI6_PARPM</name>
<comment type="catalytic activity">
    <reaction evidence="2">
        <text>2 GTP = 3',3'-c-di-GMP + 2 diphosphate</text>
        <dbReference type="Rhea" id="RHEA:24898"/>
        <dbReference type="ChEBI" id="CHEBI:33019"/>
        <dbReference type="ChEBI" id="CHEBI:37565"/>
        <dbReference type="ChEBI" id="CHEBI:58805"/>
        <dbReference type="EC" id="2.7.7.65"/>
    </reaction>
</comment>
<dbReference type="PANTHER" id="PTHR45138">
    <property type="entry name" value="REGULATORY COMPONENTS OF SENSORY TRANSDUCTION SYSTEM"/>
    <property type="match status" value="1"/>
</dbReference>
<sequence>MNSDKGSVSYRTGAREAPAPGSHWHGRGHRMIRSLPDDLQTDIPSLSLRTMTVEIKRLRALVQSLEQHNSDLEIALTTAVEHGDAIEIELRATNDRLRTEVRERVVAERRLACVLEAVSQQKQDLEVLVQTITQHSDDIDLQWLTRYTEVEALTRLDGLTGIANRRMFDRMLEKEWSRALRARQSLGLLICDLDHFKAYNDRYGHLAGDEVLVAFAGILRDACRRAPDLPARVGGEEFAILMPDTPLDGVCQVADNVRLALRSQGLVHAGSPAGVVGVSIGVASLVPLEADAPSTLYSMADRRLYRAKTEGRDQVCAS</sequence>
<dbReference type="AlphaFoldDB" id="H6SPI6"/>
<dbReference type="InterPro" id="IPR050469">
    <property type="entry name" value="Diguanylate_Cyclase"/>
</dbReference>
<reference evidence="6 7" key="1">
    <citation type="submission" date="2012-02" db="EMBL/GenBank/DDBJ databases">
        <title>Shotgun genome sequence of Phaeospirillum photometricum DSM 122.</title>
        <authorList>
            <person name="Duquesne K."/>
            <person name="Sturgis J."/>
        </authorList>
    </citation>
    <scope>NUCLEOTIDE SEQUENCE [LARGE SCALE GENOMIC DNA]</scope>
    <source>
        <strain evidence="7">DSM122</strain>
    </source>
</reference>
<dbReference type="GO" id="GO:0043709">
    <property type="term" value="P:cell adhesion involved in single-species biofilm formation"/>
    <property type="evidence" value="ECO:0007669"/>
    <property type="project" value="TreeGrafter"/>
</dbReference>
<evidence type="ECO:0000313" key="7">
    <source>
        <dbReference type="Proteomes" id="UP000033220"/>
    </source>
</evidence>
<evidence type="ECO:0000256" key="4">
    <source>
        <dbReference type="SAM" id="MobiDB-lite"/>
    </source>
</evidence>
<feature type="compositionally biased region" description="Polar residues" evidence="4">
    <location>
        <begin position="1"/>
        <end position="10"/>
    </location>
</feature>
<dbReference type="Proteomes" id="UP000033220">
    <property type="component" value="Chromosome DSM 122"/>
</dbReference>
<dbReference type="Gene3D" id="3.30.70.270">
    <property type="match status" value="1"/>
</dbReference>
<keyword evidence="7" id="KW-1185">Reference proteome</keyword>
<dbReference type="EMBL" id="HE663493">
    <property type="protein sequence ID" value="CCG09511.1"/>
    <property type="molecule type" value="Genomic_DNA"/>
</dbReference>
<dbReference type="STRING" id="1150469.RSPPHO_02885"/>
<keyword evidence="3" id="KW-0175">Coiled coil</keyword>
<evidence type="ECO:0000256" key="1">
    <source>
        <dbReference type="ARBA" id="ARBA00012528"/>
    </source>
</evidence>
<protein>
    <recommendedName>
        <fullName evidence="1">diguanylate cyclase</fullName>
        <ecNumber evidence="1">2.7.7.65</ecNumber>
    </recommendedName>
</protein>
<evidence type="ECO:0000256" key="3">
    <source>
        <dbReference type="SAM" id="Coils"/>
    </source>
</evidence>
<feature type="region of interest" description="Disordered" evidence="4">
    <location>
        <begin position="1"/>
        <end position="29"/>
    </location>
</feature>
<proteinExistence type="predicted"/>
<evidence type="ECO:0000259" key="5">
    <source>
        <dbReference type="PROSITE" id="PS50887"/>
    </source>
</evidence>
<dbReference type="FunFam" id="3.30.70.270:FF:000001">
    <property type="entry name" value="Diguanylate cyclase domain protein"/>
    <property type="match status" value="1"/>
</dbReference>
<dbReference type="Pfam" id="PF00990">
    <property type="entry name" value="GGDEF"/>
    <property type="match status" value="1"/>
</dbReference>
<dbReference type="KEGG" id="rpm:RSPPHO_02885"/>
<feature type="domain" description="GGDEF" evidence="5">
    <location>
        <begin position="184"/>
        <end position="318"/>
    </location>
</feature>
<dbReference type="GO" id="GO:1902201">
    <property type="term" value="P:negative regulation of bacterial-type flagellum-dependent cell motility"/>
    <property type="evidence" value="ECO:0007669"/>
    <property type="project" value="TreeGrafter"/>
</dbReference>
<accession>H6SPI6</accession>
<dbReference type="SMART" id="SM00267">
    <property type="entry name" value="GGDEF"/>
    <property type="match status" value="1"/>
</dbReference>
<dbReference type="HOGENOM" id="CLU_000445_11_5_5"/>
<dbReference type="GO" id="GO:0005886">
    <property type="term" value="C:plasma membrane"/>
    <property type="evidence" value="ECO:0007669"/>
    <property type="project" value="TreeGrafter"/>
</dbReference>
<dbReference type="PANTHER" id="PTHR45138:SF9">
    <property type="entry name" value="DIGUANYLATE CYCLASE DGCM-RELATED"/>
    <property type="match status" value="1"/>
</dbReference>
<feature type="coiled-coil region" evidence="3">
    <location>
        <begin position="48"/>
        <end position="75"/>
    </location>
</feature>
<evidence type="ECO:0000256" key="2">
    <source>
        <dbReference type="ARBA" id="ARBA00034247"/>
    </source>
</evidence>
<gene>
    <name evidence="6" type="ORF">RSPPHO_02885</name>
</gene>
<dbReference type="eggNOG" id="COG3706">
    <property type="taxonomic scope" value="Bacteria"/>
</dbReference>